<evidence type="ECO:0000256" key="7">
    <source>
        <dbReference type="HAMAP-Rule" id="MF_01217"/>
    </source>
</evidence>
<keyword evidence="6 7" id="KW-0275">Fatty acid biosynthesis</keyword>
<dbReference type="OrthoDB" id="9804551at2"/>
<dbReference type="SUPFAM" id="SSF47336">
    <property type="entry name" value="ACP-like"/>
    <property type="match status" value="1"/>
</dbReference>
<dbReference type="KEGG" id="kbs:EPA93_14800"/>
<comment type="function">
    <text evidence="7">Carrier of the growing fatty acid chain in fatty acid biosynthesis.</text>
</comment>
<dbReference type="PANTHER" id="PTHR20863:SF76">
    <property type="entry name" value="CARRIER DOMAIN-CONTAINING PROTEIN"/>
    <property type="match status" value="1"/>
</dbReference>
<comment type="similarity">
    <text evidence="7">Belongs to the acyl carrier protein (ACP) family.</text>
</comment>
<keyword evidence="4 7" id="KW-0276">Fatty acid metabolism</keyword>
<dbReference type="UniPathway" id="UPA00094"/>
<dbReference type="GO" id="GO:0000036">
    <property type="term" value="F:acyl carrier activity"/>
    <property type="evidence" value="ECO:0007669"/>
    <property type="project" value="UniProtKB-UniRule"/>
</dbReference>
<keyword evidence="2 7" id="KW-0444">Lipid biosynthesis</keyword>
<evidence type="ECO:0000256" key="4">
    <source>
        <dbReference type="ARBA" id="ARBA00022832"/>
    </source>
</evidence>
<evidence type="ECO:0000256" key="5">
    <source>
        <dbReference type="ARBA" id="ARBA00023098"/>
    </source>
</evidence>
<proteinExistence type="inferred from homology"/>
<dbReference type="AlphaFoldDB" id="A0A4P6JP96"/>
<dbReference type="RefSeq" id="WP_129888262.1">
    <property type="nucleotide sequence ID" value="NZ_CP035758.1"/>
</dbReference>
<dbReference type="Gene3D" id="1.10.1200.10">
    <property type="entry name" value="ACP-like"/>
    <property type="match status" value="1"/>
</dbReference>
<evidence type="ECO:0000259" key="8">
    <source>
        <dbReference type="PROSITE" id="PS50075"/>
    </source>
</evidence>
<dbReference type="Pfam" id="PF00550">
    <property type="entry name" value="PP-binding"/>
    <property type="match status" value="1"/>
</dbReference>
<keyword evidence="3 7" id="KW-0597">Phosphoprotein</keyword>
<dbReference type="InterPro" id="IPR036736">
    <property type="entry name" value="ACP-like_sf"/>
</dbReference>
<keyword evidence="10" id="KW-1185">Reference proteome</keyword>
<dbReference type="InterPro" id="IPR009081">
    <property type="entry name" value="PP-bd_ACP"/>
</dbReference>
<protein>
    <recommendedName>
        <fullName evidence="7">Acyl carrier protein</fullName>
        <shortName evidence="7">ACP</shortName>
    </recommendedName>
</protein>
<dbReference type="EMBL" id="CP035758">
    <property type="protein sequence ID" value="QBD77199.1"/>
    <property type="molecule type" value="Genomic_DNA"/>
</dbReference>
<accession>A0A4P6JP96</accession>
<keyword evidence="1 7" id="KW-0596">Phosphopantetheine</keyword>
<gene>
    <name evidence="7" type="primary">acpP</name>
    <name evidence="9" type="ORF">EPA93_14800</name>
</gene>
<dbReference type="PANTHER" id="PTHR20863">
    <property type="entry name" value="ACYL CARRIER PROTEIN"/>
    <property type="match status" value="1"/>
</dbReference>
<sequence length="80" mass="9115">MKQIEEHIKNLIIKKTALEKEQLMLEADLVSDLGIDSIECIELILSIETEFHISFPDEDMRSMRTVGDIISRTAALVDAR</sequence>
<dbReference type="GO" id="GO:0005829">
    <property type="term" value="C:cytosol"/>
    <property type="evidence" value="ECO:0007669"/>
    <property type="project" value="TreeGrafter"/>
</dbReference>
<reference evidence="9 10" key="1">
    <citation type="submission" date="2019-01" db="EMBL/GenBank/DDBJ databases">
        <title>Ktedonosporobacter rubrisoli SCAWS-G2.</title>
        <authorList>
            <person name="Huang Y."/>
            <person name="Yan B."/>
        </authorList>
    </citation>
    <scope>NUCLEOTIDE SEQUENCE [LARGE SCALE GENOMIC DNA]</scope>
    <source>
        <strain evidence="9 10">SCAWS-G2</strain>
    </source>
</reference>
<dbReference type="GO" id="GO:0000035">
    <property type="term" value="F:acyl binding"/>
    <property type="evidence" value="ECO:0007669"/>
    <property type="project" value="TreeGrafter"/>
</dbReference>
<evidence type="ECO:0000313" key="10">
    <source>
        <dbReference type="Proteomes" id="UP000290365"/>
    </source>
</evidence>
<name>A0A4P6JP96_KTERU</name>
<dbReference type="HAMAP" id="MF_01217">
    <property type="entry name" value="Acyl_carrier"/>
    <property type="match status" value="1"/>
</dbReference>
<keyword evidence="5 7" id="KW-0443">Lipid metabolism</keyword>
<dbReference type="GO" id="GO:0009245">
    <property type="term" value="P:lipid A biosynthetic process"/>
    <property type="evidence" value="ECO:0007669"/>
    <property type="project" value="TreeGrafter"/>
</dbReference>
<evidence type="ECO:0000256" key="6">
    <source>
        <dbReference type="ARBA" id="ARBA00023160"/>
    </source>
</evidence>
<comment type="pathway">
    <text evidence="7">Lipid metabolism; fatty acid biosynthesis.</text>
</comment>
<comment type="subcellular location">
    <subcellularLocation>
        <location evidence="7">Cytoplasm</location>
    </subcellularLocation>
</comment>
<keyword evidence="7" id="KW-0963">Cytoplasm</keyword>
<evidence type="ECO:0000256" key="1">
    <source>
        <dbReference type="ARBA" id="ARBA00022450"/>
    </source>
</evidence>
<comment type="PTM">
    <text evidence="7">4'-phosphopantetheine is transferred from CoA to a specific serine of apo-ACP by AcpS. This modification is essential for activity because fatty acids are bound in thioester linkage to the sulfhydryl of the prosthetic group.</text>
</comment>
<organism evidence="9 10">
    <name type="scientific">Ktedonosporobacter rubrisoli</name>
    <dbReference type="NCBI Taxonomy" id="2509675"/>
    <lineage>
        <taxon>Bacteria</taxon>
        <taxon>Bacillati</taxon>
        <taxon>Chloroflexota</taxon>
        <taxon>Ktedonobacteria</taxon>
        <taxon>Ktedonobacterales</taxon>
        <taxon>Ktedonosporobacteraceae</taxon>
        <taxon>Ktedonosporobacter</taxon>
    </lineage>
</organism>
<feature type="domain" description="Carrier" evidence="8">
    <location>
        <begin position="1"/>
        <end position="77"/>
    </location>
</feature>
<feature type="modified residue" description="O-(pantetheine 4'-phosphoryl)serine" evidence="7">
    <location>
        <position position="37"/>
    </location>
</feature>
<dbReference type="Proteomes" id="UP000290365">
    <property type="component" value="Chromosome"/>
</dbReference>
<evidence type="ECO:0000256" key="3">
    <source>
        <dbReference type="ARBA" id="ARBA00022553"/>
    </source>
</evidence>
<evidence type="ECO:0000313" key="9">
    <source>
        <dbReference type="EMBL" id="QBD77199.1"/>
    </source>
</evidence>
<evidence type="ECO:0000256" key="2">
    <source>
        <dbReference type="ARBA" id="ARBA00022516"/>
    </source>
</evidence>
<dbReference type="PROSITE" id="PS50075">
    <property type="entry name" value="CARRIER"/>
    <property type="match status" value="1"/>
</dbReference>
<dbReference type="GO" id="GO:0016020">
    <property type="term" value="C:membrane"/>
    <property type="evidence" value="ECO:0007669"/>
    <property type="project" value="GOC"/>
</dbReference>
<dbReference type="InterPro" id="IPR003231">
    <property type="entry name" value="ACP"/>
</dbReference>